<dbReference type="AlphaFoldDB" id="A0A2I1HW90"/>
<feature type="compositionally biased region" description="Basic residues" evidence="1">
    <location>
        <begin position="24"/>
        <end position="33"/>
    </location>
</feature>
<evidence type="ECO:0000313" key="2">
    <source>
        <dbReference type="EMBL" id="PKY63161.1"/>
    </source>
</evidence>
<sequence length="94" mass="10859">MPLNHEKDPERLDNQWESNEIKQKKATRSKPKGNRVGQKMVIVRSNGDNHWDTTGTPPGGNQTKWWYIIGIQNPSKKNHTVTIRPHHSDHMVIS</sequence>
<protein>
    <submittedName>
        <fullName evidence="2">Uncharacterized protein</fullName>
    </submittedName>
</protein>
<evidence type="ECO:0000256" key="1">
    <source>
        <dbReference type="SAM" id="MobiDB-lite"/>
    </source>
</evidence>
<evidence type="ECO:0000313" key="3">
    <source>
        <dbReference type="Proteomes" id="UP000234323"/>
    </source>
</evidence>
<accession>A0A2I1HW90</accession>
<keyword evidence="3" id="KW-1185">Reference proteome</keyword>
<name>A0A2I1HW90_9GLOM</name>
<organism evidence="2 3">
    <name type="scientific">Rhizophagus irregularis</name>
    <dbReference type="NCBI Taxonomy" id="588596"/>
    <lineage>
        <taxon>Eukaryota</taxon>
        <taxon>Fungi</taxon>
        <taxon>Fungi incertae sedis</taxon>
        <taxon>Mucoromycota</taxon>
        <taxon>Glomeromycotina</taxon>
        <taxon>Glomeromycetes</taxon>
        <taxon>Glomerales</taxon>
        <taxon>Glomeraceae</taxon>
        <taxon>Rhizophagus</taxon>
    </lineage>
</organism>
<gene>
    <name evidence="2" type="ORF">RhiirA4_491206</name>
</gene>
<feature type="region of interest" description="Disordered" evidence="1">
    <location>
        <begin position="1"/>
        <end position="38"/>
    </location>
</feature>
<dbReference type="EMBL" id="LLXI01009204">
    <property type="protein sequence ID" value="PKY63161.1"/>
    <property type="molecule type" value="Genomic_DNA"/>
</dbReference>
<feature type="compositionally biased region" description="Basic and acidic residues" evidence="1">
    <location>
        <begin position="1"/>
        <end position="23"/>
    </location>
</feature>
<proteinExistence type="predicted"/>
<dbReference type="Proteomes" id="UP000234323">
    <property type="component" value="Unassembled WGS sequence"/>
</dbReference>
<reference evidence="2 3" key="1">
    <citation type="submission" date="2015-10" db="EMBL/GenBank/DDBJ databases">
        <title>Genome analyses suggest a sexual origin of heterokaryosis in a supposedly ancient asexual fungus.</title>
        <authorList>
            <person name="Ropars J."/>
            <person name="Sedzielewska K."/>
            <person name="Noel J."/>
            <person name="Charron P."/>
            <person name="Farinelli L."/>
            <person name="Marton T."/>
            <person name="Kruger M."/>
            <person name="Pelin A."/>
            <person name="Brachmann A."/>
            <person name="Corradi N."/>
        </authorList>
    </citation>
    <scope>NUCLEOTIDE SEQUENCE [LARGE SCALE GENOMIC DNA]</scope>
    <source>
        <strain evidence="2 3">A4</strain>
    </source>
</reference>
<comment type="caution">
    <text evidence="2">The sequence shown here is derived from an EMBL/GenBank/DDBJ whole genome shotgun (WGS) entry which is preliminary data.</text>
</comment>